<name>A0A5K7YRY0_9BACT</name>
<reference evidence="2 3" key="1">
    <citation type="submission" date="2019-11" db="EMBL/GenBank/DDBJ databases">
        <title>Comparative genomics of hydrocarbon-degrading Desulfosarcina strains.</title>
        <authorList>
            <person name="Watanabe M."/>
            <person name="Kojima H."/>
            <person name="Fukui M."/>
        </authorList>
    </citation>
    <scope>NUCLEOTIDE SEQUENCE [LARGE SCALE GENOMIC DNA]</scope>
    <source>
        <strain evidence="2 3">PL12</strain>
    </source>
</reference>
<evidence type="ECO:0000256" key="1">
    <source>
        <dbReference type="SAM" id="MobiDB-lite"/>
    </source>
</evidence>
<accession>A0A5K7YRY0</accession>
<feature type="region of interest" description="Disordered" evidence="1">
    <location>
        <begin position="54"/>
        <end position="73"/>
    </location>
</feature>
<dbReference type="EMBL" id="AP021874">
    <property type="protein sequence ID" value="BBO69741.1"/>
    <property type="molecule type" value="Genomic_DNA"/>
</dbReference>
<dbReference type="AlphaFoldDB" id="A0A5K7YRY0"/>
<evidence type="ECO:0000313" key="3">
    <source>
        <dbReference type="Proteomes" id="UP000427906"/>
    </source>
</evidence>
<keyword evidence="3" id="KW-1185">Reference proteome</keyword>
<evidence type="ECO:0000313" key="2">
    <source>
        <dbReference type="EMBL" id="BBO69741.1"/>
    </source>
</evidence>
<gene>
    <name evidence="2" type="ORF">DSCA_36710</name>
</gene>
<organism evidence="2 3">
    <name type="scientific">Desulfosarcina alkanivorans</name>
    <dbReference type="NCBI Taxonomy" id="571177"/>
    <lineage>
        <taxon>Bacteria</taxon>
        <taxon>Pseudomonadati</taxon>
        <taxon>Thermodesulfobacteriota</taxon>
        <taxon>Desulfobacteria</taxon>
        <taxon>Desulfobacterales</taxon>
        <taxon>Desulfosarcinaceae</taxon>
        <taxon>Desulfosarcina</taxon>
    </lineage>
</organism>
<dbReference type="Proteomes" id="UP000427906">
    <property type="component" value="Chromosome"/>
</dbReference>
<dbReference type="KEGG" id="dalk:DSCA_36710"/>
<protein>
    <submittedName>
        <fullName evidence="2">Uncharacterized protein</fullName>
    </submittedName>
</protein>
<sequence length="73" mass="8394">MYGPAARMVNSGDHVNIRTYVQIPETIIDPGSLCYYYWTIATRPKHQLSEIIEKPWEPHSAESEREKGAASRF</sequence>
<proteinExistence type="predicted"/>